<dbReference type="GO" id="GO:0005524">
    <property type="term" value="F:ATP binding"/>
    <property type="evidence" value="ECO:0007669"/>
    <property type="project" value="UniProtKB-KW"/>
</dbReference>
<dbReference type="SMART" id="SM00421">
    <property type="entry name" value="HTH_LUXR"/>
    <property type="match status" value="1"/>
</dbReference>
<feature type="domain" description="HTH luxR-type" evidence="3">
    <location>
        <begin position="852"/>
        <end position="917"/>
    </location>
</feature>
<dbReference type="SMART" id="SM00028">
    <property type="entry name" value="TPR"/>
    <property type="match status" value="6"/>
</dbReference>
<proteinExistence type="predicted"/>
<dbReference type="GO" id="GO:0003677">
    <property type="term" value="F:DNA binding"/>
    <property type="evidence" value="ECO:0007669"/>
    <property type="project" value="InterPro"/>
</dbReference>
<gene>
    <name evidence="4" type="ORF">AWC23_01025</name>
</gene>
<dbReference type="Proteomes" id="UP000193387">
    <property type="component" value="Unassembled WGS sequence"/>
</dbReference>
<dbReference type="InterPro" id="IPR011990">
    <property type="entry name" value="TPR-like_helical_dom_sf"/>
</dbReference>
<dbReference type="GO" id="GO:0005737">
    <property type="term" value="C:cytoplasm"/>
    <property type="evidence" value="ECO:0007669"/>
    <property type="project" value="TreeGrafter"/>
</dbReference>
<keyword evidence="2" id="KW-0067">ATP-binding</keyword>
<dbReference type="InterPro" id="IPR019734">
    <property type="entry name" value="TPR_rpt"/>
</dbReference>
<comment type="caution">
    <text evidence="4">The sequence shown here is derived from an EMBL/GenBank/DDBJ whole genome shotgun (WGS) entry which is preliminary data.</text>
</comment>
<dbReference type="GO" id="GO:0004016">
    <property type="term" value="F:adenylate cyclase activity"/>
    <property type="evidence" value="ECO:0007669"/>
    <property type="project" value="TreeGrafter"/>
</dbReference>
<accession>A0AAJ3NQK2</accession>
<dbReference type="InterPro" id="IPR016032">
    <property type="entry name" value="Sig_transdc_resp-reg_C-effctor"/>
</dbReference>
<dbReference type="CDD" id="cd06170">
    <property type="entry name" value="LuxR_C_like"/>
    <property type="match status" value="1"/>
</dbReference>
<dbReference type="PANTHER" id="PTHR16305">
    <property type="entry name" value="TESTICULAR SOLUBLE ADENYLYL CYCLASE"/>
    <property type="match status" value="1"/>
</dbReference>
<evidence type="ECO:0000313" key="4">
    <source>
        <dbReference type="EMBL" id="ORW71128.1"/>
    </source>
</evidence>
<dbReference type="Gene3D" id="1.10.10.10">
    <property type="entry name" value="Winged helix-like DNA-binding domain superfamily/Winged helix DNA-binding domain"/>
    <property type="match status" value="1"/>
</dbReference>
<organism evidence="4 5">
    <name type="scientific">Mycobacterium saskatchewanense</name>
    <dbReference type="NCBI Taxonomy" id="220927"/>
    <lineage>
        <taxon>Bacteria</taxon>
        <taxon>Bacillati</taxon>
        <taxon>Actinomycetota</taxon>
        <taxon>Actinomycetes</taxon>
        <taxon>Mycobacteriales</taxon>
        <taxon>Mycobacteriaceae</taxon>
        <taxon>Mycobacterium</taxon>
        <taxon>Mycobacterium simiae complex</taxon>
    </lineage>
</organism>
<dbReference type="GO" id="GO:0006355">
    <property type="term" value="P:regulation of DNA-templated transcription"/>
    <property type="evidence" value="ECO:0007669"/>
    <property type="project" value="InterPro"/>
</dbReference>
<dbReference type="InterPro" id="IPR000792">
    <property type="entry name" value="Tscrpt_reg_LuxR_C"/>
</dbReference>
<dbReference type="InterPro" id="IPR036388">
    <property type="entry name" value="WH-like_DNA-bd_sf"/>
</dbReference>
<dbReference type="SUPFAM" id="SSF52540">
    <property type="entry name" value="P-loop containing nucleoside triphosphate hydrolases"/>
    <property type="match status" value="1"/>
</dbReference>
<dbReference type="InterPro" id="IPR041664">
    <property type="entry name" value="AAA_16"/>
</dbReference>
<dbReference type="Pfam" id="PF13191">
    <property type="entry name" value="AAA_16"/>
    <property type="match status" value="1"/>
</dbReference>
<dbReference type="SUPFAM" id="SSF48452">
    <property type="entry name" value="TPR-like"/>
    <property type="match status" value="2"/>
</dbReference>
<dbReference type="PANTHER" id="PTHR16305:SF35">
    <property type="entry name" value="TRANSCRIPTIONAL ACTIVATOR DOMAIN"/>
    <property type="match status" value="1"/>
</dbReference>
<dbReference type="PRINTS" id="PR00038">
    <property type="entry name" value="HTHLUXR"/>
</dbReference>
<evidence type="ECO:0000256" key="1">
    <source>
        <dbReference type="ARBA" id="ARBA00022741"/>
    </source>
</evidence>
<reference evidence="4 5" key="1">
    <citation type="submission" date="2016-01" db="EMBL/GenBank/DDBJ databases">
        <title>The new phylogeny of the genus Mycobacterium.</title>
        <authorList>
            <person name="Tarcisio F."/>
            <person name="Conor M."/>
            <person name="Antonella G."/>
            <person name="Elisabetta G."/>
            <person name="Giulia F.S."/>
            <person name="Sara T."/>
            <person name="Anna F."/>
            <person name="Clotilde B."/>
            <person name="Roberto B."/>
            <person name="Veronica D.S."/>
            <person name="Fabio R."/>
            <person name="Monica P."/>
            <person name="Olivier J."/>
            <person name="Enrico T."/>
            <person name="Nicola S."/>
        </authorList>
    </citation>
    <scope>NUCLEOTIDE SEQUENCE [LARGE SCALE GENOMIC DNA]</scope>
    <source>
        <strain evidence="4 5">DSM 44616</strain>
    </source>
</reference>
<dbReference type="AlphaFoldDB" id="A0AAJ3NQK2"/>
<sequence length="924" mass="99467">MSPLVGRSEEVRSIADFLSAATDSATGLQIEGDPGIGKTTLWLDALQRARHQGIRVLATRASEAESVLAYAGLADLLTEVDHGVWADLPPPQRRALAAALLSEEQTAVRGVEQRAVGAAFLTVLARLAGESPVLVAVDDMQWLDGSTRAAVAFAARRLSGPVAWLCTQRSGTASSSGRWLDLSRPDAVRRVRLPPLSVRELHDALIAQLEHPIPRPRLLRIHQVSGGNPFYALELAREIDQGGAGLDLRLPDSLSEVTHSRISRFDDDAAEALLAIASLADPAIRVVAQAIDVAPPRLLEMLGEAETRQIVTIDGISIRFTHPLLAHAVRVRANPLARRTIHRRLAQVVTEPELRARHLALADPVGEPETLSALDAGADVARGRGAPAAAAELLEMAIGLGGATEDRLTLLAQCLFDAGDPRRAREALETAAELAAGPRRAKALQQLAMVRLYDDSFLEAAQICQQAVVDCGDDAALRVTVMTTLAFAQLNTGERDAALATAEQAVTVAENTNLPDALCRALSMRAIMRFMNGEGIAPSDLNRIAALDRLDTAMPVSLRPSVQTALLRGWTGEFAAARNVLAQLAQRCEAVGEEGELIFLEFQLVLFDTWLCELGRAAEVADEAQQRARQLGGGAALFIALSLQATVAAYQGRVEEARRHIQSALTAGVGSGYNLMLSWVISVHGFLELSLGDHAGALAALEPLLPMVYLVPRYTEAVGAGFVPDAAEALINLGRLDEAERLVATLESNGARLERAWMLAVGTRCRALLSAARGDVEAAVTHAQAALVHHDRVDMPFERARTLLVLGRLERRLRHWRAAAAVLSEALLIFESVGTPLWAEQARADLDRGTAGRTRSPGLTPRERRVAELAAAGMNNHHIAAKLFITRKTVEVNLSRIYHKLGIHSRIELYHVMNDADSEPAAHE</sequence>
<protein>
    <recommendedName>
        <fullName evidence="3">HTH luxR-type domain-containing protein</fullName>
    </recommendedName>
</protein>
<dbReference type="InterPro" id="IPR027417">
    <property type="entry name" value="P-loop_NTPase"/>
</dbReference>
<evidence type="ECO:0000259" key="3">
    <source>
        <dbReference type="PROSITE" id="PS50043"/>
    </source>
</evidence>
<keyword evidence="5" id="KW-1185">Reference proteome</keyword>
<evidence type="ECO:0000313" key="5">
    <source>
        <dbReference type="Proteomes" id="UP000193387"/>
    </source>
</evidence>
<dbReference type="EMBL" id="LQPR01000034">
    <property type="protein sequence ID" value="ORW71128.1"/>
    <property type="molecule type" value="Genomic_DNA"/>
</dbReference>
<dbReference type="Gene3D" id="1.25.40.10">
    <property type="entry name" value="Tetratricopeptide repeat domain"/>
    <property type="match status" value="2"/>
</dbReference>
<dbReference type="Pfam" id="PF00196">
    <property type="entry name" value="GerE"/>
    <property type="match status" value="1"/>
</dbReference>
<dbReference type="SUPFAM" id="SSF46894">
    <property type="entry name" value="C-terminal effector domain of the bipartite response regulators"/>
    <property type="match status" value="1"/>
</dbReference>
<dbReference type="RefSeq" id="WP_142280637.1">
    <property type="nucleotide sequence ID" value="NZ_AP022573.1"/>
</dbReference>
<keyword evidence="1" id="KW-0547">Nucleotide-binding</keyword>
<dbReference type="PROSITE" id="PS50043">
    <property type="entry name" value="HTH_LUXR_2"/>
    <property type="match status" value="1"/>
</dbReference>
<dbReference type="PROSITE" id="PS00622">
    <property type="entry name" value="HTH_LUXR_1"/>
    <property type="match status" value="1"/>
</dbReference>
<name>A0AAJ3NQK2_9MYCO</name>
<evidence type="ECO:0000256" key="2">
    <source>
        <dbReference type="ARBA" id="ARBA00022840"/>
    </source>
</evidence>